<evidence type="ECO:0000256" key="1">
    <source>
        <dbReference type="ARBA" id="ARBA00001974"/>
    </source>
</evidence>
<evidence type="ECO:0000256" key="3">
    <source>
        <dbReference type="ARBA" id="ARBA00022630"/>
    </source>
</evidence>
<dbReference type="Proteomes" id="UP000190890">
    <property type="component" value="Unassembled WGS sequence"/>
</dbReference>
<gene>
    <name evidence="7" type="primary">yvdP</name>
    <name evidence="7" type="ORF">CLPUN_52390</name>
</gene>
<feature type="domain" description="FAD-binding PCMH-type" evidence="6">
    <location>
        <begin position="31"/>
        <end position="202"/>
    </location>
</feature>
<evidence type="ECO:0000313" key="7">
    <source>
        <dbReference type="EMBL" id="OOM70324.1"/>
    </source>
</evidence>
<dbReference type="InterPro" id="IPR036318">
    <property type="entry name" value="FAD-bd_PCMH-like_sf"/>
</dbReference>
<dbReference type="EC" id="1.21.-.-" evidence="7"/>
<dbReference type="AlphaFoldDB" id="A0A1S8SYG6"/>
<organism evidence="7 8">
    <name type="scientific">Clostridium puniceum</name>
    <dbReference type="NCBI Taxonomy" id="29367"/>
    <lineage>
        <taxon>Bacteria</taxon>
        <taxon>Bacillati</taxon>
        <taxon>Bacillota</taxon>
        <taxon>Clostridia</taxon>
        <taxon>Eubacteriales</taxon>
        <taxon>Clostridiaceae</taxon>
        <taxon>Clostridium</taxon>
    </lineage>
</organism>
<dbReference type="InterPro" id="IPR006094">
    <property type="entry name" value="Oxid_FAD_bind_N"/>
</dbReference>
<sequence length="449" mass="50701">MKFDYNKLTGQVVTKEDFSYEEDRKAWNRSIEKYPLVIVYCNNEIDISNSIAWAKKNSLEIRIRSGSHHYEGYSTGNDVVIIDVSKMNNIIVDEENNIVKIQGGVRNSEIYETLGALGYPFAGGGCPTVGVVGLVLGGGWGYSSRLLGLAADNILELVMVDYKGEIIDASESSNEDLFWACRGSGGGNFGVITSMTFKLPEKIKMATLITIDYIKVKTEEIIKIFGTYTNIFKDLDRRINLKMGIYNSKEKGQGVKITGLFYGSEEEASGILAPLKSVFKNGIFHLDYITVLEANRIIQDSHPPYEKYKSSGRFVYDDFSKNYIENIVNLVSIRAEGAIYTAVSLYGLGGAVVDKTRNATAFYYRDAKFIMGIQSVWEDAKYGPQNIEWVKDKFEYIKLITTGAYINFPSAELEDYEKEYYGENLYKLKEVKRKYDPNNVFKFPQGIKI</sequence>
<dbReference type="GO" id="GO:0071949">
    <property type="term" value="F:FAD binding"/>
    <property type="evidence" value="ECO:0007669"/>
    <property type="project" value="InterPro"/>
</dbReference>
<dbReference type="InterPro" id="IPR016169">
    <property type="entry name" value="FAD-bd_PCMH_sub2"/>
</dbReference>
<evidence type="ECO:0000259" key="6">
    <source>
        <dbReference type="PROSITE" id="PS51387"/>
    </source>
</evidence>
<dbReference type="InterPro" id="IPR016166">
    <property type="entry name" value="FAD-bd_PCMH"/>
</dbReference>
<dbReference type="Gene3D" id="3.30.465.10">
    <property type="match status" value="1"/>
</dbReference>
<accession>A0A1S8SYG6</accession>
<keyword evidence="4" id="KW-0274">FAD</keyword>
<dbReference type="Pfam" id="PF08031">
    <property type="entry name" value="BBE"/>
    <property type="match status" value="1"/>
</dbReference>
<comment type="similarity">
    <text evidence="2">Belongs to the oxygen-dependent FAD-linked oxidoreductase family.</text>
</comment>
<evidence type="ECO:0000256" key="2">
    <source>
        <dbReference type="ARBA" id="ARBA00005466"/>
    </source>
</evidence>
<dbReference type="EMBL" id="LZZM01000241">
    <property type="protein sequence ID" value="OOM70324.1"/>
    <property type="molecule type" value="Genomic_DNA"/>
</dbReference>
<dbReference type="Pfam" id="PF01565">
    <property type="entry name" value="FAD_binding_4"/>
    <property type="match status" value="1"/>
</dbReference>
<name>A0A1S8SYG6_9CLOT</name>
<keyword evidence="8" id="KW-1185">Reference proteome</keyword>
<dbReference type="InterPro" id="IPR050416">
    <property type="entry name" value="FAD-linked_Oxidoreductase"/>
</dbReference>
<comment type="caution">
    <text evidence="7">The sequence shown here is derived from an EMBL/GenBank/DDBJ whole genome shotgun (WGS) entry which is preliminary data.</text>
</comment>
<dbReference type="Gene3D" id="3.40.462.20">
    <property type="match status" value="1"/>
</dbReference>
<keyword evidence="3" id="KW-0285">Flavoprotein</keyword>
<evidence type="ECO:0000313" key="8">
    <source>
        <dbReference type="Proteomes" id="UP000190890"/>
    </source>
</evidence>
<dbReference type="PANTHER" id="PTHR42973:SF39">
    <property type="entry name" value="FAD-BINDING PCMH-TYPE DOMAIN-CONTAINING PROTEIN"/>
    <property type="match status" value="1"/>
</dbReference>
<dbReference type="GO" id="GO:0016491">
    <property type="term" value="F:oxidoreductase activity"/>
    <property type="evidence" value="ECO:0007669"/>
    <property type="project" value="UniProtKB-KW"/>
</dbReference>
<keyword evidence="5 7" id="KW-0560">Oxidoreductase</keyword>
<dbReference type="InterPro" id="IPR012951">
    <property type="entry name" value="BBE"/>
</dbReference>
<dbReference type="PROSITE" id="PS51387">
    <property type="entry name" value="FAD_PCMH"/>
    <property type="match status" value="1"/>
</dbReference>
<reference evidence="7 8" key="1">
    <citation type="submission" date="2016-05" db="EMBL/GenBank/DDBJ databases">
        <title>Microbial solvent formation.</title>
        <authorList>
            <person name="Poehlein A."/>
            <person name="Montoya Solano J.D."/>
            <person name="Flitsch S."/>
            <person name="Krabben P."/>
            <person name="Duerre P."/>
            <person name="Daniel R."/>
        </authorList>
    </citation>
    <scope>NUCLEOTIDE SEQUENCE [LARGE SCALE GENOMIC DNA]</scope>
    <source>
        <strain evidence="7 8">DSM 2619</strain>
    </source>
</reference>
<dbReference type="SUPFAM" id="SSF56176">
    <property type="entry name" value="FAD-binding/transporter-associated domain-like"/>
    <property type="match status" value="1"/>
</dbReference>
<dbReference type="STRING" id="29367.CLPUN_52390"/>
<comment type="cofactor">
    <cofactor evidence="1">
        <name>FAD</name>
        <dbReference type="ChEBI" id="CHEBI:57692"/>
    </cofactor>
</comment>
<evidence type="ECO:0000256" key="4">
    <source>
        <dbReference type="ARBA" id="ARBA00022827"/>
    </source>
</evidence>
<protein>
    <submittedName>
        <fullName evidence="7">Putative FAD-linked oxidoreductase YvdP</fullName>
        <ecNumber evidence="7">1.21.-.-</ecNumber>
    </submittedName>
</protein>
<evidence type="ECO:0000256" key="5">
    <source>
        <dbReference type="ARBA" id="ARBA00023002"/>
    </source>
</evidence>
<dbReference type="PANTHER" id="PTHR42973">
    <property type="entry name" value="BINDING OXIDOREDUCTASE, PUTATIVE (AFU_ORTHOLOGUE AFUA_1G17690)-RELATED"/>
    <property type="match status" value="1"/>
</dbReference>
<proteinExistence type="inferred from homology"/>